<name>A0A6J7F1B7_9ZZZZ</name>
<dbReference type="AlphaFoldDB" id="A0A6J7F1B7"/>
<accession>A0A6J7F1B7</accession>
<organism evidence="1">
    <name type="scientific">freshwater metagenome</name>
    <dbReference type="NCBI Taxonomy" id="449393"/>
    <lineage>
        <taxon>unclassified sequences</taxon>
        <taxon>metagenomes</taxon>
        <taxon>ecological metagenomes</taxon>
    </lineage>
</organism>
<sequence>MPSHVATLYPDRLHAQQAAALKPWVPVGRRLVLVDIENLVGGSCSTTTDVANAFGRLRVAIAPSHHDVWAVACGPSLLAAATSAFPTRVLLGRGKDGADHQLLACLAPHDVVGCYASIALVSGDAAAFAEPVQELAVRGVPTDVYIGAGHIGAALYLAARSVTSTRAEAFGAAA</sequence>
<gene>
    <name evidence="1" type="ORF">UFOPK3376_02738</name>
</gene>
<reference evidence="1" key="1">
    <citation type="submission" date="2020-05" db="EMBL/GenBank/DDBJ databases">
        <authorList>
            <person name="Chiriac C."/>
            <person name="Salcher M."/>
            <person name="Ghai R."/>
            <person name="Kavagutti S V."/>
        </authorList>
    </citation>
    <scope>NUCLEOTIDE SEQUENCE</scope>
</reference>
<proteinExistence type="predicted"/>
<evidence type="ECO:0000313" key="1">
    <source>
        <dbReference type="EMBL" id="CAB4889882.1"/>
    </source>
</evidence>
<protein>
    <submittedName>
        <fullName evidence="1">Unannotated protein</fullName>
    </submittedName>
</protein>
<dbReference type="EMBL" id="CAFBLP010000100">
    <property type="protein sequence ID" value="CAB4889882.1"/>
    <property type="molecule type" value="Genomic_DNA"/>
</dbReference>